<feature type="transmembrane region" description="Helical" evidence="1">
    <location>
        <begin position="305"/>
        <end position="323"/>
    </location>
</feature>
<protein>
    <submittedName>
        <fullName evidence="2">DUF1576 domain-containing protein</fullName>
    </submittedName>
</protein>
<feature type="transmembrane region" description="Helical" evidence="1">
    <location>
        <begin position="278"/>
        <end position="300"/>
    </location>
</feature>
<evidence type="ECO:0000313" key="3">
    <source>
        <dbReference type="Proteomes" id="UP000601522"/>
    </source>
</evidence>
<organism evidence="2 3">
    <name type="scientific">Wansuia hejianensis</name>
    <dbReference type="NCBI Taxonomy" id="2763667"/>
    <lineage>
        <taxon>Bacteria</taxon>
        <taxon>Bacillati</taxon>
        <taxon>Bacillota</taxon>
        <taxon>Clostridia</taxon>
        <taxon>Lachnospirales</taxon>
        <taxon>Lachnospiraceae</taxon>
        <taxon>Wansuia</taxon>
    </lineage>
</organism>
<keyword evidence="3" id="KW-1185">Reference proteome</keyword>
<dbReference type="EMBL" id="JACRTK010000001">
    <property type="protein sequence ID" value="MBC8589643.1"/>
    <property type="molecule type" value="Genomic_DNA"/>
</dbReference>
<reference evidence="2 3" key="1">
    <citation type="submission" date="2020-08" db="EMBL/GenBank/DDBJ databases">
        <title>Genome public.</title>
        <authorList>
            <person name="Liu C."/>
            <person name="Sun Q."/>
        </authorList>
    </citation>
    <scope>NUCLEOTIDE SEQUENCE [LARGE SCALE GENOMIC DNA]</scope>
    <source>
        <strain evidence="2 3">NSJ-26</strain>
    </source>
</reference>
<feature type="transmembrane region" description="Helical" evidence="1">
    <location>
        <begin position="234"/>
        <end position="252"/>
    </location>
</feature>
<dbReference type="AlphaFoldDB" id="A0A926EWJ6"/>
<dbReference type="InterPro" id="IPR011470">
    <property type="entry name" value="DUF1576"/>
</dbReference>
<feature type="transmembrane region" description="Helical" evidence="1">
    <location>
        <begin position="20"/>
        <end position="36"/>
    </location>
</feature>
<feature type="transmembrane region" description="Helical" evidence="1">
    <location>
        <begin position="136"/>
        <end position="155"/>
    </location>
</feature>
<accession>A0A926EWJ6</accession>
<dbReference type="Pfam" id="PF07613">
    <property type="entry name" value="DUF1576"/>
    <property type="match status" value="2"/>
</dbReference>
<gene>
    <name evidence="2" type="ORF">H8689_00590</name>
</gene>
<keyword evidence="1" id="KW-0472">Membrane</keyword>
<evidence type="ECO:0000313" key="2">
    <source>
        <dbReference type="EMBL" id="MBC8589643.1"/>
    </source>
</evidence>
<keyword evidence="1" id="KW-1133">Transmembrane helix</keyword>
<proteinExistence type="predicted"/>
<feature type="transmembrane region" description="Helical" evidence="1">
    <location>
        <begin position="329"/>
        <end position="345"/>
    </location>
</feature>
<sequence length="425" mass="45995">MGNKKQKSKEIIIVENTKYLIIFAYIMFILLSSFLFNTPRDIIMGMKKIILSPSILLTDYMKLANIGSALFNSSLLMLISLIIARINKISMKGPVIAAIFTIGGFGLFGKNIYNIWAIFLGVYLYSFIQGDKFNKYIITAFFGTALGPLVSQISFGLGLKPFAGILLGNLGGLIVGIILPPLASHFFGFHKGYNLYNLGFTAGIVGTLFMSLLRGFGFENNSTLIVLEGKNLILSIYFFIYFVSMILVGWLINGQNFKGYKALLKDSGRATSDFISQYGFSISLINMGILGILSISYILLVKGQLSGLVIGGVFTVVGFGAFGKHPKNTIPIVVGVYIASIFKVWKINSAGILLAALFGTTLAPISGTFGWKAGILAGFLHVSIVSNTGYLHGGMNLYNNGFAGGIVAAILVPVMESFRKGTINK</sequence>
<name>A0A926EWJ6_9FIRM</name>
<evidence type="ECO:0000256" key="1">
    <source>
        <dbReference type="SAM" id="Phobius"/>
    </source>
</evidence>
<feature type="transmembrane region" description="Helical" evidence="1">
    <location>
        <begin position="63"/>
        <end position="83"/>
    </location>
</feature>
<feature type="transmembrane region" description="Helical" evidence="1">
    <location>
        <begin position="95"/>
        <end position="124"/>
    </location>
</feature>
<keyword evidence="1" id="KW-0812">Transmembrane</keyword>
<feature type="transmembrane region" description="Helical" evidence="1">
    <location>
        <begin position="397"/>
        <end position="415"/>
    </location>
</feature>
<feature type="transmembrane region" description="Helical" evidence="1">
    <location>
        <begin position="162"/>
        <end position="183"/>
    </location>
</feature>
<comment type="caution">
    <text evidence="2">The sequence shown here is derived from an EMBL/GenBank/DDBJ whole genome shotgun (WGS) entry which is preliminary data.</text>
</comment>
<feature type="transmembrane region" description="Helical" evidence="1">
    <location>
        <begin position="195"/>
        <end position="213"/>
    </location>
</feature>
<feature type="transmembrane region" description="Helical" evidence="1">
    <location>
        <begin position="352"/>
        <end position="377"/>
    </location>
</feature>
<dbReference type="Proteomes" id="UP000601522">
    <property type="component" value="Unassembled WGS sequence"/>
</dbReference>